<keyword evidence="1 3" id="KW-0547">Nucleotide-binding</keyword>
<evidence type="ECO:0000256" key="3">
    <source>
        <dbReference type="PIRNR" id="PIRNR006230"/>
    </source>
</evidence>
<dbReference type="GO" id="GO:0005525">
    <property type="term" value="F:GTP binding"/>
    <property type="evidence" value="ECO:0007669"/>
    <property type="project" value="UniProtKB-KW"/>
</dbReference>
<dbReference type="PANTHER" id="PTHR45782:SF4">
    <property type="entry name" value="MITOCHONDRIAL RIBOSOME-ASSOCIATED GTPASE 1"/>
    <property type="match status" value="1"/>
</dbReference>
<dbReference type="PRINTS" id="PR00326">
    <property type="entry name" value="GTP1OBG"/>
</dbReference>
<dbReference type="Pfam" id="PF01926">
    <property type="entry name" value="MMR_HSR1"/>
    <property type="match status" value="1"/>
</dbReference>
<dbReference type="PIRSF" id="PIRSF006230">
    <property type="entry name" value="MG442"/>
    <property type="match status" value="1"/>
</dbReference>
<comment type="similarity">
    <text evidence="3">Belongs to the TRAFAC class YlqF/YawG GTPase family. MTG1 subfamily.</text>
</comment>
<evidence type="ECO:0000313" key="7">
    <source>
        <dbReference type="Proteomes" id="UP000193355"/>
    </source>
</evidence>
<reference evidence="7" key="1">
    <citation type="submission" date="2017-04" db="EMBL/GenBank/DDBJ databases">
        <authorList>
            <person name="Varghese N."/>
            <person name="Submissions S."/>
        </authorList>
    </citation>
    <scope>NUCLEOTIDE SEQUENCE [LARGE SCALE GENOMIC DNA]</scope>
    <source>
        <strain evidence="7">USBA 82</strain>
    </source>
</reference>
<accession>A0A1X7KB48</accession>
<evidence type="ECO:0000259" key="5">
    <source>
        <dbReference type="Pfam" id="PF01926"/>
    </source>
</evidence>
<dbReference type="InterPro" id="IPR006073">
    <property type="entry name" value="GTP-bd"/>
</dbReference>
<proteinExistence type="inferred from homology"/>
<organism evidence="6 7">
    <name type="scientific">Dethiosulfovibrio salsuginis</name>
    <dbReference type="NCBI Taxonomy" id="561720"/>
    <lineage>
        <taxon>Bacteria</taxon>
        <taxon>Thermotogati</taxon>
        <taxon>Synergistota</taxon>
        <taxon>Synergistia</taxon>
        <taxon>Synergistales</taxon>
        <taxon>Dethiosulfovibrionaceae</taxon>
        <taxon>Dethiosulfovibrio</taxon>
    </lineage>
</organism>
<keyword evidence="2 3" id="KW-0342">GTP-binding</keyword>
<dbReference type="Proteomes" id="UP000193355">
    <property type="component" value="Unassembled WGS sequence"/>
</dbReference>
<dbReference type="InterPro" id="IPR023179">
    <property type="entry name" value="GTP-bd_ortho_bundle_sf"/>
</dbReference>
<evidence type="ECO:0000256" key="4">
    <source>
        <dbReference type="PIRSR" id="PIRSR006230-1"/>
    </source>
</evidence>
<evidence type="ECO:0000256" key="2">
    <source>
        <dbReference type="ARBA" id="ARBA00023134"/>
    </source>
</evidence>
<dbReference type="OrthoDB" id="9779790at2"/>
<dbReference type="EMBL" id="FXBB01000024">
    <property type="protein sequence ID" value="SMG38106.1"/>
    <property type="molecule type" value="Genomic_DNA"/>
</dbReference>
<keyword evidence="3" id="KW-0963">Cytoplasm</keyword>
<feature type="domain" description="G" evidence="5">
    <location>
        <begin position="112"/>
        <end position="186"/>
    </location>
</feature>
<protein>
    <recommendedName>
        <fullName evidence="3">Ribosome biogenesis GTPase A</fullName>
    </recommendedName>
</protein>
<dbReference type="STRING" id="561720.SAMN06275492_12431"/>
<dbReference type="InterPro" id="IPR016478">
    <property type="entry name" value="GTPase_MTG1"/>
</dbReference>
<dbReference type="InterPro" id="IPR027417">
    <property type="entry name" value="P-loop_NTPase"/>
</dbReference>
<dbReference type="CDD" id="cd01856">
    <property type="entry name" value="YlqF"/>
    <property type="match status" value="1"/>
</dbReference>
<dbReference type="SUPFAM" id="SSF52540">
    <property type="entry name" value="P-loop containing nucleoside triphosphate hydrolases"/>
    <property type="match status" value="1"/>
</dbReference>
<dbReference type="RefSeq" id="WP_085545048.1">
    <property type="nucleotide sequence ID" value="NZ_FXBB01000024.1"/>
</dbReference>
<dbReference type="GO" id="GO:0003924">
    <property type="term" value="F:GTPase activity"/>
    <property type="evidence" value="ECO:0007669"/>
    <property type="project" value="TreeGrafter"/>
</dbReference>
<feature type="binding site" evidence="4">
    <location>
        <position position="163"/>
    </location>
    <ligand>
        <name>GTP</name>
        <dbReference type="ChEBI" id="CHEBI:37565"/>
    </ligand>
</feature>
<gene>
    <name evidence="6" type="ORF">SAMN06275492_12431</name>
</gene>
<dbReference type="GO" id="GO:0005737">
    <property type="term" value="C:cytoplasm"/>
    <property type="evidence" value="ECO:0007669"/>
    <property type="project" value="UniProtKB-SubCell"/>
</dbReference>
<keyword evidence="7" id="KW-1185">Reference proteome</keyword>
<name>A0A1X7KB48_9BACT</name>
<comment type="subcellular location">
    <subcellularLocation>
        <location evidence="3">Cytoplasm</location>
    </subcellularLocation>
</comment>
<dbReference type="AlphaFoldDB" id="A0A1X7KB48"/>
<dbReference type="PANTHER" id="PTHR45782">
    <property type="entry name" value="MITOCHONDRIAL RIBOSOME-ASSOCIATED GTPASE 1"/>
    <property type="match status" value="1"/>
</dbReference>
<comment type="function">
    <text evidence="3">Required for a late step of 50S ribosomal subunit assembly. Has GTPase activity.</text>
</comment>
<dbReference type="Gene3D" id="1.10.1580.10">
    <property type="match status" value="1"/>
</dbReference>
<evidence type="ECO:0000313" key="6">
    <source>
        <dbReference type="EMBL" id="SMG38106.1"/>
    </source>
</evidence>
<sequence length="274" mass="29676">MSGRTVWFPGHMAKGTRKLGELAGKLDLILEVRDARAPEVTGSPLIASLSKICPVWKVLTKSDLADSSVTSQWLDLYRKGKSKAWAVDLLKGKIDPLRKELEKDIPSHRELRMAVVGIPNVGKSALLNCLVGKKNANVGGIPGVTKGVSWYKGRGFLVVDSPGILDPKSDEHIQKALAWLGCSKAEVIGGYDAVAYTLVEFLMDKGLWSVVQDTWGVEPGEDPYETLEAIGRRLGCLLPGNKVDLTLSGRRFLDAFSSGKLGAVSLERPGKVIE</sequence>
<dbReference type="GO" id="GO:0006412">
    <property type="term" value="P:translation"/>
    <property type="evidence" value="ECO:0007669"/>
    <property type="project" value="TreeGrafter"/>
</dbReference>
<evidence type="ECO:0000256" key="1">
    <source>
        <dbReference type="ARBA" id="ARBA00022741"/>
    </source>
</evidence>
<dbReference type="Gene3D" id="3.40.50.300">
    <property type="entry name" value="P-loop containing nucleotide triphosphate hydrolases"/>
    <property type="match status" value="1"/>
</dbReference>